<dbReference type="RefSeq" id="WP_185956036.1">
    <property type="nucleotide sequence ID" value="NZ_FXTI01000002.1"/>
</dbReference>
<protein>
    <submittedName>
        <fullName evidence="1">Uncharacterized protein</fullName>
    </submittedName>
</protein>
<reference evidence="1 2" key="1">
    <citation type="submission" date="2017-05" db="EMBL/GenBank/DDBJ databases">
        <authorList>
            <person name="Varghese N."/>
            <person name="Submissions S."/>
        </authorList>
    </citation>
    <scope>NUCLEOTIDE SEQUENCE [LARGE SCALE GENOMIC DNA]</scope>
    <source>
        <strain evidence="1 2">DSM 45474</strain>
    </source>
</reference>
<gene>
    <name evidence="1" type="ORF">SAMN06264849_102331</name>
</gene>
<dbReference type="AlphaFoldDB" id="A0A521BR41"/>
<proteinExistence type="predicted"/>
<dbReference type="EMBL" id="FXTI01000002">
    <property type="protein sequence ID" value="SMO49632.1"/>
    <property type="molecule type" value="Genomic_DNA"/>
</dbReference>
<organism evidence="1 2">
    <name type="scientific">Melghirimyces algeriensis</name>
    <dbReference type="NCBI Taxonomy" id="910412"/>
    <lineage>
        <taxon>Bacteria</taxon>
        <taxon>Bacillati</taxon>
        <taxon>Bacillota</taxon>
        <taxon>Bacilli</taxon>
        <taxon>Bacillales</taxon>
        <taxon>Thermoactinomycetaceae</taxon>
        <taxon>Melghirimyces</taxon>
    </lineage>
</organism>
<keyword evidence="2" id="KW-1185">Reference proteome</keyword>
<accession>A0A521BR41</accession>
<dbReference type="Proteomes" id="UP000315636">
    <property type="component" value="Unassembled WGS sequence"/>
</dbReference>
<evidence type="ECO:0000313" key="2">
    <source>
        <dbReference type="Proteomes" id="UP000315636"/>
    </source>
</evidence>
<sequence>MFDSHYRRRALEIWSQPDQERNPKHSPNPGISFHRFVVRSVHRLCSWVLPSR</sequence>
<name>A0A521BR41_9BACL</name>
<evidence type="ECO:0000313" key="1">
    <source>
        <dbReference type="EMBL" id="SMO49632.1"/>
    </source>
</evidence>